<accession>A0AA39HMV6</accession>
<feature type="region of interest" description="Disordered" evidence="1">
    <location>
        <begin position="113"/>
        <end position="150"/>
    </location>
</feature>
<feature type="region of interest" description="Disordered" evidence="1">
    <location>
        <begin position="34"/>
        <end position="74"/>
    </location>
</feature>
<dbReference type="Proteomes" id="UP001175271">
    <property type="component" value="Unassembled WGS sequence"/>
</dbReference>
<feature type="compositionally biased region" description="Basic residues" evidence="1">
    <location>
        <begin position="113"/>
        <end position="124"/>
    </location>
</feature>
<proteinExistence type="predicted"/>
<name>A0AA39HMV6_9BILA</name>
<comment type="caution">
    <text evidence="2">The sequence shown here is derived from an EMBL/GenBank/DDBJ whole genome shotgun (WGS) entry which is preliminary data.</text>
</comment>
<feature type="compositionally biased region" description="Polar residues" evidence="1">
    <location>
        <begin position="34"/>
        <end position="44"/>
    </location>
</feature>
<dbReference type="EMBL" id="JAUCMV010000003">
    <property type="protein sequence ID" value="KAK0408254.1"/>
    <property type="molecule type" value="Genomic_DNA"/>
</dbReference>
<dbReference type="AlphaFoldDB" id="A0AA39HMV6"/>
<organism evidence="2 3">
    <name type="scientific">Steinernema hermaphroditum</name>
    <dbReference type="NCBI Taxonomy" id="289476"/>
    <lineage>
        <taxon>Eukaryota</taxon>
        <taxon>Metazoa</taxon>
        <taxon>Ecdysozoa</taxon>
        <taxon>Nematoda</taxon>
        <taxon>Chromadorea</taxon>
        <taxon>Rhabditida</taxon>
        <taxon>Tylenchina</taxon>
        <taxon>Panagrolaimomorpha</taxon>
        <taxon>Strongyloidoidea</taxon>
        <taxon>Steinernematidae</taxon>
        <taxon>Steinernema</taxon>
    </lineage>
</organism>
<evidence type="ECO:0000313" key="3">
    <source>
        <dbReference type="Proteomes" id="UP001175271"/>
    </source>
</evidence>
<sequence length="188" mass="20964">MMICAFFTYVACTAPSATEANAEDARRRMIPVQQGNQANSTGSSQQNRNPPRTPQNTNHQSRPSAHPRPNDTQRPSIFEELRDIYNDVPELQEGLAQLQNLARRLGEEANRRYGHHHSHPHRNHHNPEDSSQSSPYITQATRASPPPIPIPITVTQAPRASRLSVQATQLPPASLLPILIPITVTRMI</sequence>
<evidence type="ECO:0000313" key="2">
    <source>
        <dbReference type="EMBL" id="KAK0408254.1"/>
    </source>
</evidence>
<feature type="compositionally biased region" description="Low complexity" evidence="1">
    <location>
        <begin position="45"/>
        <end position="58"/>
    </location>
</feature>
<keyword evidence="3" id="KW-1185">Reference proteome</keyword>
<reference evidence="2" key="1">
    <citation type="submission" date="2023-06" db="EMBL/GenBank/DDBJ databases">
        <title>Genomic analysis of the entomopathogenic nematode Steinernema hermaphroditum.</title>
        <authorList>
            <person name="Schwarz E.M."/>
            <person name="Heppert J.K."/>
            <person name="Baniya A."/>
            <person name="Schwartz H.T."/>
            <person name="Tan C.-H."/>
            <person name="Antoshechkin I."/>
            <person name="Sternberg P.W."/>
            <person name="Goodrich-Blair H."/>
            <person name="Dillman A.R."/>
        </authorList>
    </citation>
    <scope>NUCLEOTIDE SEQUENCE</scope>
    <source>
        <strain evidence="2">PS9179</strain>
        <tissue evidence="2">Whole animal</tissue>
    </source>
</reference>
<evidence type="ECO:0000256" key="1">
    <source>
        <dbReference type="SAM" id="MobiDB-lite"/>
    </source>
</evidence>
<feature type="compositionally biased region" description="Polar residues" evidence="1">
    <location>
        <begin position="129"/>
        <end position="142"/>
    </location>
</feature>
<protein>
    <submittedName>
        <fullName evidence="2">Uncharacterized protein</fullName>
    </submittedName>
</protein>
<gene>
    <name evidence="2" type="ORF">QR680_003855</name>
</gene>